<dbReference type="SUPFAM" id="SSF54862">
    <property type="entry name" value="4Fe-4S ferredoxins"/>
    <property type="match status" value="1"/>
</dbReference>
<dbReference type="eggNOG" id="COG1142">
    <property type="taxonomic scope" value="Bacteria"/>
</dbReference>
<dbReference type="Gene3D" id="3.30.70.20">
    <property type="match status" value="2"/>
</dbReference>
<keyword evidence="6" id="KW-1185">Reference proteome</keyword>
<feature type="domain" description="4Fe-4S ferredoxin-type" evidence="4">
    <location>
        <begin position="179"/>
        <end position="208"/>
    </location>
</feature>
<dbReference type="InterPro" id="IPR017896">
    <property type="entry name" value="4Fe4S_Fe-S-bd"/>
</dbReference>
<dbReference type="Gene3D" id="3.40.950.10">
    <property type="entry name" value="Fe-only Hydrogenase (Larger Subunit), Chain L, domain 3"/>
    <property type="match status" value="2"/>
</dbReference>
<dbReference type="GO" id="GO:0051536">
    <property type="term" value="F:iron-sulfur cluster binding"/>
    <property type="evidence" value="ECO:0007669"/>
    <property type="project" value="UniProtKB-KW"/>
</dbReference>
<dbReference type="InterPro" id="IPR004108">
    <property type="entry name" value="Fe_hydrogenase_lsu_C"/>
</dbReference>
<dbReference type="AlphaFoldDB" id="A0A084JF75"/>
<keyword evidence="3" id="KW-0411">Iron-sulfur</keyword>
<dbReference type="eggNOG" id="COG4624">
    <property type="taxonomic scope" value="Bacteria"/>
</dbReference>
<dbReference type="PROSITE" id="PS51379">
    <property type="entry name" value="4FE4S_FER_2"/>
    <property type="match status" value="2"/>
</dbReference>
<dbReference type="NCBIfam" id="TIGR04105">
    <property type="entry name" value="FeFe_hydrog_B1"/>
    <property type="match status" value="1"/>
</dbReference>
<reference evidence="5 6" key="1">
    <citation type="submission" date="2014-07" db="EMBL/GenBank/DDBJ databases">
        <title>Draft genome of Clostridium sulfidigenes 113A isolated from sediments associated with methane hydrate from Krishna Godavari basin.</title>
        <authorList>
            <person name="Honkalas V.S."/>
            <person name="Dabir A.P."/>
            <person name="Arora P."/>
            <person name="Dhakephalkar P.K."/>
        </authorList>
    </citation>
    <scope>NUCLEOTIDE SEQUENCE [LARGE SCALE GENOMIC DNA]</scope>
    <source>
        <strain evidence="5 6">113A</strain>
    </source>
</reference>
<name>A0A084JF75_9CLOT</name>
<sequence length="496" mass="54288">MFTFDTSLKKIKHEVLKQIVLLSINDNLNTKEIFNIHKFIVDKDTPAYRCCIFKERAIVNQRAKLAAGYMPIGDEYSDLIDIKNNEQIMYVIEAACDRCPIDKYTVTEACRGCITHKCKEVCPANAMMTVGGKSYINQELCKECGLCKKICPYNAISEVRRPCKTSCPTGALKVDEITRRAIINEEDCIQCGACMTACPFGAISDKSLVAPVSKKLYQKKHKMIAIVAPSISGQMGNNVSIGQIKSSLKAIGFSDVFEASCGADMVTMHEAKEFVERMESGQNYMTNSCCPGFFSYIEKKFPTEVSHISNTVSPMIAMGRAIKNETPDAKIVFIGPCTAKKAEAKRPDVAGVIDYVLTFEELCAILDAFNTNPENCSEETLEDGSTLGRGFGMAGGLTAAIENYVSTENINIEFKPVKVSGSTEIKKALNMAKINKLQGNFIEGMMCNGGCINGAGVFSDPMTTKGTFIKEGKSSSIKNVSDNKTNKLMGKVSLDR</sequence>
<keyword evidence="2" id="KW-0408">Iron</keyword>
<protein>
    <submittedName>
        <fullName evidence="5">Iron hydrogenase</fullName>
    </submittedName>
</protein>
<keyword evidence="1" id="KW-0479">Metal-binding</keyword>
<gene>
    <name evidence="5" type="ORF">IO99_04900</name>
</gene>
<dbReference type="Gene3D" id="3.40.50.1780">
    <property type="match status" value="2"/>
</dbReference>
<dbReference type="PANTHER" id="PTHR11615">
    <property type="entry name" value="NITRATE, FORMATE, IRON DEHYDROGENASE"/>
    <property type="match status" value="1"/>
</dbReference>
<dbReference type="InterPro" id="IPR050340">
    <property type="entry name" value="Cytosolic_Fe-S_CAF"/>
</dbReference>
<dbReference type="InterPro" id="IPR017900">
    <property type="entry name" value="4Fe4S_Fe_S_CS"/>
</dbReference>
<evidence type="ECO:0000256" key="3">
    <source>
        <dbReference type="ARBA" id="ARBA00023014"/>
    </source>
</evidence>
<dbReference type="STRING" id="318464.IO99_04900"/>
<proteinExistence type="predicted"/>
<dbReference type="InterPro" id="IPR027631">
    <property type="entry name" value="Mono_FeFe_hydrog"/>
</dbReference>
<dbReference type="GO" id="GO:0046872">
    <property type="term" value="F:metal ion binding"/>
    <property type="evidence" value="ECO:0007669"/>
    <property type="project" value="UniProtKB-KW"/>
</dbReference>
<accession>A0A084JF75</accession>
<dbReference type="Proteomes" id="UP000028542">
    <property type="component" value="Unassembled WGS sequence"/>
</dbReference>
<comment type="caution">
    <text evidence="5">The sequence shown here is derived from an EMBL/GenBank/DDBJ whole genome shotgun (WGS) entry which is preliminary data.</text>
</comment>
<dbReference type="RefSeq" id="WP_035130870.1">
    <property type="nucleotide sequence ID" value="NZ_JPMD01000010.1"/>
</dbReference>
<feature type="domain" description="4Fe-4S ferredoxin-type" evidence="4">
    <location>
        <begin position="132"/>
        <end position="161"/>
    </location>
</feature>
<evidence type="ECO:0000256" key="2">
    <source>
        <dbReference type="ARBA" id="ARBA00023004"/>
    </source>
</evidence>
<dbReference type="SUPFAM" id="SSF53920">
    <property type="entry name" value="Fe-only hydrogenase"/>
    <property type="match status" value="1"/>
</dbReference>
<dbReference type="PROSITE" id="PS00198">
    <property type="entry name" value="4FE4S_FER_1"/>
    <property type="match status" value="1"/>
</dbReference>
<evidence type="ECO:0000313" key="6">
    <source>
        <dbReference type="Proteomes" id="UP000028542"/>
    </source>
</evidence>
<dbReference type="Pfam" id="PF02906">
    <property type="entry name" value="Fe_hyd_lg_C"/>
    <property type="match status" value="1"/>
</dbReference>
<evidence type="ECO:0000259" key="4">
    <source>
        <dbReference type="PROSITE" id="PS51379"/>
    </source>
</evidence>
<dbReference type="InterPro" id="IPR009016">
    <property type="entry name" value="Fe_hydrogenase"/>
</dbReference>
<dbReference type="EMBL" id="JPMD01000010">
    <property type="protein sequence ID" value="KEZ87609.1"/>
    <property type="molecule type" value="Genomic_DNA"/>
</dbReference>
<evidence type="ECO:0000256" key="1">
    <source>
        <dbReference type="ARBA" id="ARBA00022723"/>
    </source>
</evidence>
<dbReference type="Pfam" id="PF00037">
    <property type="entry name" value="Fer4"/>
    <property type="match status" value="2"/>
</dbReference>
<organism evidence="5 6">
    <name type="scientific">Clostridium sulfidigenes</name>
    <dbReference type="NCBI Taxonomy" id="318464"/>
    <lineage>
        <taxon>Bacteria</taxon>
        <taxon>Bacillati</taxon>
        <taxon>Bacillota</taxon>
        <taxon>Clostridia</taxon>
        <taxon>Eubacteriales</taxon>
        <taxon>Clostridiaceae</taxon>
        <taxon>Clostridium</taxon>
    </lineage>
</organism>
<evidence type="ECO:0000313" key="5">
    <source>
        <dbReference type="EMBL" id="KEZ87609.1"/>
    </source>
</evidence>